<evidence type="ECO:0000313" key="5">
    <source>
        <dbReference type="Proteomes" id="UP000648984"/>
    </source>
</evidence>
<name>A0ABX1Q4T5_9RHOO</name>
<dbReference type="InterPro" id="IPR000917">
    <property type="entry name" value="Sulfatase_N"/>
</dbReference>
<protein>
    <submittedName>
        <fullName evidence="4">Sulfatase-like hydrolase/transferase</fullName>
    </submittedName>
</protein>
<dbReference type="InterPro" id="IPR017850">
    <property type="entry name" value="Alkaline_phosphatase_core_sf"/>
</dbReference>
<feature type="domain" description="Sulfatase N-terminal" evidence="2">
    <location>
        <begin position="256"/>
        <end position="536"/>
    </location>
</feature>
<sequence length="623" mass="71418">MPPSRRPLVLSRYYVLLYVAVFAMIALFWSHTSTESLAARTFLFAATAGYAALYTAPLWLLSALLERFLPGRSDPGVWRTALLYGVAFLGGSIVLLGIYADYRLYELYQFHFNAFVWNLLTTPGGIDALGATEATERTLALQVALFPLGCVAVLVLLHRYAERGWTPSRRTIVVSAFTLFSVLAVEEFVYAYSTHTGQEDYLQAAETIPFHLHTGARKFFKRMGIEQSAVKELRLAGGTVDYPGHDLPATPVADRPNVVMLVGESFRWDLLSPEITPNLWQLSRQGTRFEQHYSGGNRTRMGMFSMFYGIYAPYWYSFERQRVAPALMNFLREHDYQLAIHTSQSFDYPELRHTVFAGVPEAQLQELKTGEPWRRDTQNIDDLIRKFDRRNPDKPFYGFMFFESTHAPYTFPEETVLRTDYIRELDYMKLDLRDNIDGIHARYINAAHHVDQQVGRLIEHLKRQKLLDKTVIMFTGDHGEEFMEKGRWGHGHGNTFPEEQIRVPLVLWLPGQTPQVVTHRTSHLQIAPTLLEYLGVTAPSRSYSSADTLQQPVENLVMGEYDYMGIGDGEHKITFPYTRSAFFRYAVFDANDHPVATEEGQKVIAEKQTLVDEVVRESRRFVR</sequence>
<feature type="transmembrane region" description="Helical" evidence="1">
    <location>
        <begin position="12"/>
        <end position="30"/>
    </location>
</feature>
<evidence type="ECO:0000259" key="2">
    <source>
        <dbReference type="Pfam" id="PF00884"/>
    </source>
</evidence>
<keyword evidence="1" id="KW-1133">Transmembrane helix</keyword>
<evidence type="ECO:0000256" key="1">
    <source>
        <dbReference type="SAM" id="Phobius"/>
    </source>
</evidence>
<gene>
    <name evidence="4" type="ORF">GPA25_01225</name>
</gene>
<feature type="transmembrane region" description="Helical" evidence="1">
    <location>
        <begin position="77"/>
        <end position="100"/>
    </location>
</feature>
<feature type="transmembrane region" description="Helical" evidence="1">
    <location>
        <begin position="42"/>
        <end position="65"/>
    </location>
</feature>
<accession>A0ABX1Q4T5</accession>
<keyword evidence="1" id="KW-0812">Transmembrane</keyword>
<evidence type="ECO:0000313" key="4">
    <source>
        <dbReference type="EMBL" id="NMG73372.1"/>
    </source>
</evidence>
<dbReference type="PANTHER" id="PTHR43751:SF3">
    <property type="entry name" value="SULFATASE N-TERMINAL DOMAIN-CONTAINING PROTEIN"/>
    <property type="match status" value="1"/>
</dbReference>
<dbReference type="SUPFAM" id="SSF53649">
    <property type="entry name" value="Alkaline phosphatase-like"/>
    <property type="match status" value="1"/>
</dbReference>
<comment type="caution">
    <text evidence="4">The sequence shown here is derived from an EMBL/GenBank/DDBJ whole genome shotgun (WGS) entry which is preliminary data.</text>
</comment>
<dbReference type="Pfam" id="PF11893">
    <property type="entry name" value="DUF3413"/>
    <property type="match status" value="1"/>
</dbReference>
<dbReference type="InterPro" id="IPR012159">
    <property type="entry name" value="YejM-like"/>
</dbReference>
<dbReference type="PIRSF" id="PIRSF004950">
    <property type="entry name" value="Mmb_sulf_HI0842"/>
    <property type="match status" value="1"/>
</dbReference>
<keyword evidence="5" id="KW-1185">Reference proteome</keyword>
<dbReference type="CDD" id="cd16148">
    <property type="entry name" value="sulfatase_like"/>
    <property type="match status" value="1"/>
</dbReference>
<dbReference type="EMBL" id="WTVQ01000002">
    <property type="protein sequence ID" value="NMG73372.1"/>
    <property type="molecule type" value="Genomic_DNA"/>
</dbReference>
<proteinExistence type="predicted"/>
<dbReference type="Proteomes" id="UP000648984">
    <property type="component" value="Unassembled WGS sequence"/>
</dbReference>
<feature type="domain" description="Inner membrane protein YejM N-terminal" evidence="3">
    <location>
        <begin position="15"/>
        <end position="229"/>
    </location>
</feature>
<dbReference type="PANTHER" id="PTHR43751">
    <property type="entry name" value="SULFATASE"/>
    <property type="match status" value="1"/>
</dbReference>
<feature type="transmembrane region" description="Helical" evidence="1">
    <location>
        <begin position="139"/>
        <end position="160"/>
    </location>
</feature>
<reference evidence="4 5" key="1">
    <citation type="submission" date="2019-12" db="EMBL/GenBank/DDBJ databases">
        <title>Comparative genomics gives insights into the taxonomy of the Azoarcus-Aromatoleum group and reveals separate origins of nif in the plant-associated Azoarcus and non-plant-associated Aromatoleum sub-groups.</title>
        <authorList>
            <person name="Lafos M."/>
            <person name="Maluk M."/>
            <person name="Batista M."/>
            <person name="Junghare M."/>
            <person name="Carmona M."/>
            <person name="Faoro H."/>
            <person name="Cruz L.M."/>
            <person name="Battistoni F."/>
            <person name="De Souza E."/>
            <person name="Pedrosa F."/>
            <person name="Chen W.-M."/>
            <person name="Poole P.S."/>
            <person name="Dixon R.A."/>
            <person name="James E.K."/>
        </authorList>
    </citation>
    <scope>NUCLEOTIDE SEQUENCE [LARGE SCALE GENOMIC DNA]</scope>
    <source>
        <strain evidence="4 5">22Lin</strain>
    </source>
</reference>
<dbReference type="Pfam" id="PF00884">
    <property type="entry name" value="Sulfatase"/>
    <property type="match status" value="1"/>
</dbReference>
<organism evidence="4 5">
    <name type="scientific">Aromatoleum diolicum</name>
    <dbReference type="NCBI Taxonomy" id="75796"/>
    <lineage>
        <taxon>Bacteria</taxon>
        <taxon>Pseudomonadati</taxon>
        <taxon>Pseudomonadota</taxon>
        <taxon>Betaproteobacteria</taxon>
        <taxon>Rhodocyclales</taxon>
        <taxon>Rhodocyclaceae</taxon>
        <taxon>Aromatoleum</taxon>
    </lineage>
</organism>
<dbReference type="InterPro" id="IPR024588">
    <property type="entry name" value="YejM_N"/>
</dbReference>
<dbReference type="Gene3D" id="3.40.720.10">
    <property type="entry name" value="Alkaline Phosphatase, subunit A"/>
    <property type="match status" value="1"/>
</dbReference>
<dbReference type="InterPro" id="IPR052701">
    <property type="entry name" value="GAG_Ulvan_Degrading_Sulfatases"/>
</dbReference>
<feature type="transmembrane region" description="Helical" evidence="1">
    <location>
        <begin position="172"/>
        <end position="192"/>
    </location>
</feature>
<keyword evidence="1" id="KW-0472">Membrane</keyword>
<evidence type="ECO:0000259" key="3">
    <source>
        <dbReference type="Pfam" id="PF11893"/>
    </source>
</evidence>